<dbReference type="EC" id="3.6.1.-" evidence="5"/>
<evidence type="ECO:0000313" key="6">
    <source>
        <dbReference type="EMBL" id="GIU45768.1"/>
    </source>
</evidence>
<evidence type="ECO:0000256" key="3">
    <source>
        <dbReference type="ARBA" id="ARBA00022801"/>
    </source>
</evidence>
<comment type="catalytic activity">
    <reaction evidence="5">
        <text>N(7)-methyl-GTP + H2O = N(7)-methyl-GMP + diphosphate + H(+)</text>
        <dbReference type="Rhea" id="RHEA:58744"/>
        <dbReference type="ChEBI" id="CHEBI:15377"/>
        <dbReference type="ChEBI" id="CHEBI:15378"/>
        <dbReference type="ChEBI" id="CHEBI:33019"/>
        <dbReference type="ChEBI" id="CHEBI:58285"/>
        <dbReference type="ChEBI" id="CHEBI:87133"/>
    </reaction>
</comment>
<keyword evidence="7" id="KW-1185">Reference proteome</keyword>
<dbReference type="Pfam" id="PF02545">
    <property type="entry name" value="Maf"/>
    <property type="match status" value="1"/>
</dbReference>
<dbReference type="Gene3D" id="3.90.950.10">
    <property type="match status" value="1"/>
</dbReference>
<comment type="subcellular location">
    <subcellularLocation>
        <location evidence="1 5">Cytoplasm</location>
    </subcellularLocation>
</comment>
<feature type="site" description="Important for substrate specificity" evidence="5">
    <location>
        <position position="71"/>
    </location>
</feature>
<comment type="caution">
    <text evidence="6">The sequence shown here is derived from an EMBL/GenBank/DDBJ whole genome shotgun (WGS) entry which is preliminary data.</text>
</comment>
<gene>
    <name evidence="6" type="ORF">TUM4438_20040</name>
</gene>
<proteinExistence type="inferred from homology"/>
<evidence type="ECO:0000256" key="5">
    <source>
        <dbReference type="HAMAP-Rule" id="MF_00528"/>
    </source>
</evidence>
<dbReference type="InterPro" id="IPR029001">
    <property type="entry name" value="ITPase-like_fam"/>
</dbReference>
<comment type="similarity">
    <text evidence="5">Belongs to the Maf family. YceF subfamily.</text>
</comment>
<dbReference type="RefSeq" id="WP_220781047.1">
    <property type="nucleotide sequence ID" value="NZ_BPEY01000030.1"/>
</dbReference>
<keyword evidence="3 5" id="KW-0378">Hydrolase</keyword>
<dbReference type="PIRSF" id="PIRSF006305">
    <property type="entry name" value="Maf"/>
    <property type="match status" value="1"/>
</dbReference>
<keyword evidence="2 5" id="KW-0963">Cytoplasm</keyword>
<keyword evidence="4 5" id="KW-0546">Nucleotide metabolism</keyword>
<dbReference type="Proteomes" id="UP000887104">
    <property type="component" value="Unassembled WGS sequence"/>
</dbReference>
<accession>A0ABQ4PE01</accession>
<protein>
    <recommendedName>
        <fullName evidence="5">7-methyl-GTP pyrophosphatase</fullName>
        <shortName evidence="5">m(7)GTP pyrophosphatase</shortName>
        <ecNumber evidence="5">3.6.1.-</ecNumber>
    </recommendedName>
</protein>
<dbReference type="EMBL" id="BPEY01000030">
    <property type="protein sequence ID" value="GIU45768.1"/>
    <property type="molecule type" value="Genomic_DNA"/>
</dbReference>
<comment type="caution">
    <text evidence="5">Lacks conserved residue(s) required for the propagation of feature annotation.</text>
</comment>
<evidence type="ECO:0000256" key="4">
    <source>
        <dbReference type="ARBA" id="ARBA00023080"/>
    </source>
</evidence>
<sequence>MSAKIVLASTSTFRQQLLEKLQLEFTSCSPDVDETAFENESPSELVYRLANSKAAAGVSQNPNAIVIGSDQVAVIDGHIIGKPLNRDTAIKQLTAASGKAITFYTGLAVHNGANGQQEAIVEPFIVHFRSLTHEQICNYVDLEQPFYCAGSFKSEGLGIALFDRLEGKDPNTLIGLPLISLIDLLTKQGIHIL</sequence>
<comment type="function">
    <text evidence="5">Nucleoside triphosphate pyrophosphatase that hydrolyzes 7-methyl-GTP (m(7)GTP). May have a dual role in cell division arrest and in preventing the incorporation of modified nucleotides into cellular nucleic acids.</text>
</comment>
<evidence type="ECO:0000256" key="1">
    <source>
        <dbReference type="ARBA" id="ARBA00004496"/>
    </source>
</evidence>
<dbReference type="InterPro" id="IPR003697">
    <property type="entry name" value="Maf-like"/>
</dbReference>
<evidence type="ECO:0000256" key="2">
    <source>
        <dbReference type="ARBA" id="ARBA00022490"/>
    </source>
</evidence>
<reference evidence="6" key="1">
    <citation type="submission" date="2021-05" db="EMBL/GenBank/DDBJ databases">
        <title>Molecular characterization for Shewanella algae harboring chromosomal blaOXA-55-like strains isolated from clinical and environment sample.</title>
        <authorList>
            <person name="Ohama Y."/>
            <person name="Aoki K."/>
            <person name="Harada S."/>
            <person name="Moriya K."/>
            <person name="Ishii Y."/>
            <person name="Tateda K."/>
        </authorList>
    </citation>
    <scope>NUCLEOTIDE SEQUENCE</scope>
    <source>
        <strain evidence="6">JCM 11563</strain>
    </source>
</reference>
<dbReference type="HAMAP" id="MF_00528">
    <property type="entry name" value="Maf"/>
    <property type="match status" value="1"/>
</dbReference>
<dbReference type="CDD" id="cd00555">
    <property type="entry name" value="Maf"/>
    <property type="match status" value="1"/>
</dbReference>
<dbReference type="SUPFAM" id="SSF52972">
    <property type="entry name" value="ITPase-like"/>
    <property type="match status" value="1"/>
</dbReference>
<comment type="cofactor">
    <cofactor evidence="5">
        <name>a divalent metal cation</name>
        <dbReference type="ChEBI" id="CHEBI:60240"/>
    </cofactor>
</comment>
<dbReference type="PANTHER" id="PTHR43213:SF10">
    <property type="entry name" value="7-METHYL-GTP PYROPHOSPHATASE"/>
    <property type="match status" value="1"/>
</dbReference>
<organism evidence="6 7">
    <name type="scientific">Shewanella sairae</name>
    <dbReference type="NCBI Taxonomy" id="190310"/>
    <lineage>
        <taxon>Bacteria</taxon>
        <taxon>Pseudomonadati</taxon>
        <taxon>Pseudomonadota</taxon>
        <taxon>Gammaproteobacteria</taxon>
        <taxon>Alteromonadales</taxon>
        <taxon>Shewanellaceae</taxon>
        <taxon>Shewanella</taxon>
    </lineage>
</organism>
<dbReference type="NCBIfam" id="TIGR00172">
    <property type="entry name" value="maf"/>
    <property type="match status" value="1"/>
</dbReference>
<name>A0ABQ4PE01_9GAMM</name>
<feature type="active site" description="Proton acceptor" evidence="5">
    <location>
        <position position="70"/>
    </location>
</feature>
<dbReference type="PANTHER" id="PTHR43213">
    <property type="entry name" value="BIFUNCTIONAL DTTP/UTP PYROPHOSPHATASE/METHYLTRANSFERASE PROTEIN-RELATED"/>
    <property type="match status" value="1"/>
</dbReference>
<feature type="site" description="Important for substrate specificity" evidence="5">
    <location>
        <position position="155"/>
    </location>
</feature>
<evidence type="ECO:0000313" key="7">
    <source>
        <dbReference type="Proteomes" id="UP000887104"/>
    </source>
</evidence>
<feature type="site" description="Important for substrate specificity" evidence="5">
    <location>
        <position position="13"/>
    </location>
</feature>